<feature type="region of interest" description="Disordered" evidence="1">
    <location>
        <begin position="236"/>
        <end position="307"/>
    </location>
</feature>
<evidence type="ECO:0000256" key="1">
    <source>
        <dbReference type="SAM" id="MobiDB-lite"/>
    </source>
</evidence>
<protein>
    <submittedName>
        <fullName evidence="2">Uncharacterized protein</fullName>
    </submittedName>
</protein>
<accession>A0A8I6TDI1</accession>
<evidence type="ECO:0000313" key="2">
    <source>
        <dbReference type="EnsemblMetazoa" id="XP_014246813.1"/>
    </source>
</evidence>
<name>A0A8I6TDI1_CIMLE</name>
<reference evidence="2" key="1">
    <citation type="submission" date="2022-01" db="UniProtKB">
        <authorList>
            <consortium name="EnsemblMetazoa"/>
        </authorList>
    </citation>
    <scope>IDENTIFICATION</scope>
</reference>
<dbReference type="OrthoDB" id="6507260at2759"/>
<proteinExistence type="predicted"/>
<dbReference type="KEGG" id="clec:106665116"/>
<dbReference type="AlphaFoldDB" id="A0A8I6TDI1"/>
<evidence type="ECO:0000313" key="3">
    <source>
        <dbReference type="Proteomes" id="UP000494040"/>
    </source>
</evidence>
<organism evidence="2 3">
    <name type="scientific">Cimex lectularius</name>
    <name type="common">Bed bug</name>
    <name type="synonym">Acanthia lectularia</name>
    <dbReference type="NCBI Taxonomy" id="79782"/>
    <lineage>
        <taxon>Eukaryota</taxon>
        <taxon>Metazoa</taxon>
        <taxon>Ecdysozoa</taxon>
        <taxon>Arthropoda</taxon>
        <taxon>Hexapoda</taxon>
        <taxon>Insecta</taxon>
        <taxon>Pterygota</taxon>
        <taxon>Neoptera</taxon>
        <taxon>Paraneoptera</taxon>
        <taxon>Hemiptera</taxon>
        <taxon>Heteroptera</taxon>
        <taxon>Panheteroptera</taxon>
        <taxon>Cimicomorpha</taxon>
        <taxon>Cimicidae</taxon>
        <taxon>Cimex</taxon>
    </lineage>
</organism>
<dbReference type="EnsemblMetazoa" id="XM_014391327.2">
    <property type="protein sequence ID" value="XP_014246813.1"/>
    <property type="gene ID" value="LOC106665116"/>
</dbReference>
<dbReference type="Proteomes" id="UP000494040">
    <property type="component" value="Unassembled WGS sequence"/>
</dbReference>
<keyword evidence="3" id="KW-1185">Reference proteome</keyword>
<sequence length="460" mass="51894">MLSMDPQILDDCLCLAVYQFLAFSCAYLRRQTTRPSRPFKLPMAKAVVVGLLGAVNCSPLPSRDILAGQEFLELYMRTQPRSSGSYFINNNIIQNEVKSTVPPLTSTSIPVVTEATTGVTSWTTEAEEEPSSEVVKVSVTSSIARQMAKPHEITRIATTLDEPTITAIQRSHFGVDETSGVISIKKEPPESSFTVERSQNGENTSFTVRQIHQGDSTSSFTIQRNVPINLEKVEERTSYTVVSKQEPKQEPSNEEETVVEQRTFTTEARTARGDPAKTVEPAKNWQYQRPPFTPKQDNHDESKSYTSTQINTDAPKAEEFVERQSTKAWPHQERTIFSTERDPRVYRQEARKNWEYQERVYAEPEKNYEVDEAVSVMTNGRVHGVQPVSTPSPNKLGYVVEGSNYRKYRVEEKTPDGFIVGEYGVVSHDDGSLRGVRYTADSNINPRLIYDALVKFLSLK</sequence>
<dbReference type="GeneID" id="106665116"/>
<dbReference type="RefSeq" id="XP_014246813.1">
    <property type="nucleotide sequence ID" value="XM_014391327.2"/>
</dbReference>